<keyword evidence="1" id="KW-0029">Amino-acid transport</keyword>
<dbReference type="NCBIfam" id="TIGR03863">
    <property type="entry name" value="PQQ_ABC_bind"/>
    <property type="match status" value="1"/>
</dbReference>
<gene>
    <name evidence="3" type="ORF">GEU84_003950</name>
</gene>
<dbReference type="Gene3D" id="3.40.50.2300">
    <property type="match status" value="1"/>
</dbReference>
<dbReference type="InterPro" id="IPR022478">
    <property type="entry name" value="ABC_transptr_sub-bd_PQQ"/>
</dbReference>
<name>A0A8X8GUU2_9RHOB</name>
<dbReference type="GO" id="GO:0006865">
    <property type="term" value="P:amino acid transport"/>
    <property type="evidence" value="ECO:0007669"/>
    <property type="project" value="UniProtKB-KW"/>
</dbReference>
<accession>A0A8X8GUU2</accession>
<dbReference type="PANTHER" id="PTHR30483">
    <property type="entry name" value="LEUCINE-SPECIFIC-BINDING PROTEIN"/>
    <property type="match status" value="1"/>
</dbReference>
<dbReference type="InterPro" id="IPR028082">
    <property type="entry name" value="Peripla_BP_I"/>
</dbReference>
<proteinExistence type="predicted"/>
<evidence type="ECO:0000313" key="3">
    <source>
        <dbReference type="EMBL" id="NUB43527.1"/>
    </source>
</evidence>
<keyword evidence="4" id="KW-1185">Reference proteome</keyword>
<sequence length="403" mass="42965">MHRMTRKALALCALALPSSLLPATTAQAQTAPAQIEVPITYLRQEVELPPTLSNLDPVPEDLGIVGAEVALADNATTGGFLGHDYTLDIVSVAPGDDLLAAAGAALAASGLLLVEAGAPDLLRIADLPAAADALIFNVAAGDRALRDADCRANLLHTLPEDAMRTDALMQVLQAKRFADLVMITGPQPGDASYAEALRRSATKFGLTILAEKPWTFDTDLRRAAPAEVPLFTQDFPDHHILLIADEADDFGRYVEHNTWLPRPIAGSEGLEGLGWAPVVEQWGAVQLQNRFEKQAGRDMASRDYAAWAAVRAIGEAVTRTNAADPAALRAYMLSDAFALDGFKGRPLTFRTWNGQLRQPIPVVNARALVQLAPVEGFLHQSNELDSLGVDAPESTCTAFGGTP</sequence>
<evidence type="ECO:0000256" key="1">
    <source>
        <dbReference type="ARBA" id="ARBA00022970"/>
    </source>
</evidence>
<dbReference type="AlphaFoldDB" id="A0A8X8GUU2"/>
<dbReference type="PANTHER" id="PTHR30483:SF6">
    <property type="entry name" value="PERIPLASMIC BINDING PROTEIN OF ABC TRANSPORTER FOR NATURAL AMINO ACIDS"/>
    <property type="match status" value="1"/>
</dbReference>
<comment type="caution">
    <text evidence="3">The sequence shown here is derived from an EMBL/GenBank/DDBJ whole genome shotgun (WGS) entry which is preliminary data.</text>
</comment>
<keyword evidence="2" id="KW-0732">Signal</keyword>
<dbReference type="Proteomes" id="UP000484076">
    <property type="component" value="Unassembled WGS sequence"/>
</dbReference>
<dbReference type="InterPro" id="IPR051010">
    <property type="entry name" value="BCAA_transport"/>
</dbReference>
<organism evidence="3 4">
    <name type="scientific">Fertoeibacter niger</name>
    <dbReference type="NCBI Taxonomy" id="2656921"/>
    <lineage>
        <taxon>Bacteria</taxon>
        <taxon>Pseudomonadati</taxon>
        <taxon>Pseudomonadota</taxon>
        <taxon>Alphaproteobacteria</taxon>
        <taxon>Rhodobacterales</taxon>
        <taxon>Paracoccaceae</taxon>
        <taxon>Fertoeibacter</taxon>
    </lineage>
</organism>
<dbReference type="SUPFAM" id="SSF53822">
    <property type="entry name" value="Periplasmic binding protein-like I"/>
    <property type="match status" value="1"/>
</dbReference>
<dbReference type="EMBL" id="WHUT02000002">
    <property type="protein sequence ID" value="NUB43527.1"/>
    <property type="molecule type" value="Genomic_DNA"/>
</dbReference>
<reference evidence="3" key="1">
    <citation type="submission" date="2020-05" db="EMBL/GenBank/DDBJ databases">
        <title>Fertoebacter nigrum gen. nov., sp. nov., a new member of the family Rhodobacteraceae.</title>
        <authorList>
            <person name="Szuroczki S."/>
            <person name="Abbaszade G."/>
            <person name="Buni D."/>
            <person name="Schumann P."/>
            <person name="Toth E."/>
        </authorList>
    </citation>
    <scope>NUCLEOTIDE SEQUENCE</scope>
    <source>
        <strain evidence="3">RG-N-1a</strain>
    </source>
</reference>
<keyword evidence="1" id="KW-0813">Transport</keyword>
<protein>
    <submittedName>
        <fullName evidence="3">ABC transporter substrate-binding protein</fullName>
    </submittedName>
</protein>
<feature type="chain" id="PRO_5036486885" evidence="2">
    <location>
        <begin position="29"/>
        <end position="403"/>
    </location>
</feature>
<evidence type="ECO:0000313" key="4">
    <source>
        <dbReference type="Proteomes" id="UP000484076"/>
    </source>
</evidence>
<feature type="signal peptide" evidence="2">
    <location>
        <begin position="1"/>
        <end position="28"/>
    </location>
</feature>
<evidence type="ECO:0000256" key="2">
    <source>
        <dbReference type="SAM" id="SignalP"/>
    </source>
</evidence>